<protein>
    <submittedName>
        <fullName evidence="2">Uncharacterized protein</fullName>
    </submittedName>
</protein>
<organism evidence="2">
    <name type="scientific">Dulem virus 176</name>
    <dbReference type="NCBI Taxonomy" id="3145653"/>
    <lineage>
        <taxon>Viruses</taxon>
        <taxon>Monodnaviria</taxon>
        <taxon>Sangervirae</taxon>
        <taxon>Phixviricota</taxon>
        <taxon>Malgrandaviricetes</taxon>
        <taxon>Petitvirales</taxon>
        <taxon>Microviridae</taxon>
        <taxon>Microvirus</taxon>
    </lineage>
</organism>
<accession>A0AAU8B8B5</accession>
<evidence type="ECO:0000313" key="1">
    <source>
        <dbReference type="EMBL" id="XCD07448.1"/>
    </source>
</evidence>
<dbReference type="EMBL" id="PP511790">
    <property type="protein sequence ID" value="XCD07448.1"/>
    <property type="molecule type" value="Genomic_DNA"/>
</dbReference>
<dbReference type="EMBL" id="PP511818">
    <property type="protein sequence ID" value="XCD07841.1"/>
    <property type="molecule type" value="Genomic_DNA"/>
</dbReference>
<evidence type="ECO:0000313" key="2">
    <source>
        <dbReference type="EMBL" id="XCD07841.1"/>
    </source>
</evidence>
<evidence type="ECO:0000313" key="3">
    <source>
        <dbReference type="EMBL" id="XCD08184.1"/>
    </source>
</evidence>
<dbReference type="EMBL" id="PP511867">
    <property type="protein sequence ID" value="XCD08184.1"/>
    <property type="molecule type" value="Genomic_DNA"/>
</dbReference>
<name>A0AAU8B8B5_9VIRU</name>
<sequence length="37" mass="4204">MIFVFCIRSPTFVLSSLECILSQRIVNEFLGGNKNAR</sequence>
<proteinExistence type="predicted"/>
<reference evidence="2" key="1">
    <citation type="submission" date="2024-03" db="EMBL/GenBank/DDBJ databases">
        <title>Diverse circular DNA viruses in blood, oral, and fecal samples of captive lemurs.</title>
        <authorList>
            <person name="Paietta E.N."/>
            <person name="Kraberger S."/>
            <person name="Lund M.C."/>
            <person name="Custer J.M."/>
            <person name="Vargas K.M."/>
            <person name="Ehmke E.E."/>
            <person name="Yoder A.D."/>
            <person name="Varsani A."/>
        </authorList>
    </citation>
    <scope>NUCLEOTIDE SEQUENCE</scope>
    <source>
        <strain evidence="1">Duke_28FF_3353</strain>
        <strain evidence="2">Duke_28FS_81</strain>
        <strain evidence="3">Duke_29_42</strain>
    </source>
</reference>